<dbReference type="Proteomes" id="UP000611640">
    <property type="component" value="Chromosome"/>
</dbReference>
<feature type="compositionally biased region" description="Basic residues" evidence="1">
    <location>
        <begin position="169"/>
        <end position="182"/>
    </location>
</feature>
<evidence type="ECO:0000256" key="1">
    <source>
        <dbReference type="SAM" id="MobiDB-lite"/>
    </source>
</evidence>
<keyword evidence="5" id="KW-1185">Reference proteome</keyword>
<dbReference type="Pfam" id="PF00079">
    <property type="entry name" value="Serpin"/>
    <property type="match status" value="1"/>
</dbReference>
<evidence type="ECO:0000256" key="2">
    <source>
        <dbReference type="SAM" id="SignalP"/>
    </source>
</evidence>
<feature type="domain" description="Serpin" evidence="3">
    <location>
        <begin position="63"/>
        <end position="151"/>
    </location>
</feature>
<evidence type="ECO:0000259" key="3">
    <source>
        <dbReference type="Pfam" id="PF00079"/>
    </source>
</evidence>
<dbReference type="SUPFAM" id="SSF56574">
    <property type="entry name" value="Serpins"/>
    <property type="match status" value="1"/>
</dbReference>
<organism evidence="4 5">
    <name type="scientific">Actinocatenispora thailandica</name>
    <dbReference type="NCBI Taxonomy" id="227318"/>
    <lineage>
        <taxon>Bacteria</taxon>
        <taxon>Bacillati</taxon>
        <taxon>Actinomycetota</taxon>
        <taxon>Actinomycetes</taxon>
        <taxon>Micromonosporales</taxon>
        <taxon>Micromonosporaceae</taxon>
        <taxon>Actinocatenispora</taxon>
    </lineage>
</organism>
<dbReference type="EMBL" id="AP023355">
    <property type="protein sequence ID" value="BCJ33662.1"/>
    <property type="molecule type" value="Genomic_DNA"/>
</dbReference>
<gene>
    <name evidence="4" type="ORF">Athai_11650</name>
</gene>
<evidence type="ECO:0000313" key="5">
    <source>
        <dbReference type="Proteomes" id="UP000611640"/>
    </source>
</evidence>
<feature type="signal peptide" evidence="2">
    <location>
        <begin position="1"/>
        <end position="23"/>
    </location>
</feature>
<dbReference type="InterPro" id="IPR036186">
    <property type="entry name" value="Serpin_sf"/>
</dbReference>
<feature type="chain" id="PRO_5039192701" description="Serpin domain-containing protein" evidence="2">
    <location>
        <begin position="24"/>
        <end position="201"/>
    </location>
</feature>
<protein>
    <recommendedName>
        <fullName evidence="3">Serpin domain-containing protein</fullName>
    </recommendedName>
</protein>
<dbReference type="AlphaFoldDB" id="A0A7R7DLN7"/>
<proteinExistence type="predicted"/>
<dbReference type="InterPro" id="IPR023796">
    <property type="entry name" value="Serpin_dom"/>
</dbReference>
<feature type="region of interest" description="Disordered" evidence="1">
    <location>
        <begin position="162"/>
        <end position="201"/>
    </location>
</feature>
<keyword evidence="2" id="KW-0732">Signal</keyword>
<evidence type="ECO:0000313" key="4">
    <source>
        <dbReference type="EMBL" id="BCJ33662.1"/>
    </source>
</evidence>
<dbReference type="KEGG" id="atl:Athai_11650"/>
<dbReference type="Gene3D" id="3.30.497.10">
    <property type="entry name" value="Antithrombin, subunit I, domain 2"/>
    <property type="match status" value="1"/>
</dbReference>
<name>A0A7R7DLN7_9ACTN</name>
<dbReference type="InterPro" id="IPR042178">
    <property type="entry name" value="Serpin_sf_1"/>
</dbReference>
<reference evidence="4 5" key="1">
    <citation type="submission" date="2020-08" db="EMBL/GenBank/DDBJ databases">
        <title>Whole genome shotgun sequence of Actinocatenispora thailandica NBRC 105041.</title>
        <authorList>
            <person name="Komaki H."/>
            <person name="Tamura T."/>
        </authorList>
    </citation>
    <scope>NUCLEOTIDE SEQUENCE [LARGE SCALE GENOMIC DNA]</scope>
    <source>
        <strain evidence="4 5">NBRC 105041</strain>
    </source>
</reference>
<accession>A0A7R7DLN7</accession>
<sequence>MHATRILRCTLVVLLLGGTAAGAGRQNVAAPLTIGTARAVDATGAPGTAALAAADTRFGLAVLAAQPTGRTVVLSPESTATGLGMAYQGARGQTAAAMARVLRLPATGDPLLAGLRRRTDTLRGTPGLRISDTVWADRRERTRRDYLDRLATATAPGYAGYRWVPTRRPAPHRSTRRCRRRPAGGSRPSCPPTSWPAPAGC</sequence>